<evidence type="ECO:0000313" key="2">
    <source>
        <dbReference type="EMBL" id="MFB5680029.1"/>
    </source>
</evidence>
<keyword evidence="3" id="KW-1185">Reference proteome</keyword>
<dbReference type="SUPFAM" id="SSF51735">
    <property type="entry name" value="NAD(P)-binding Rossmann-fold domains"/>
    <property type="match status" value="1"/>
</dbReference>
<comment type="similarity">
    <text evidence="1">Belongs to the short-chain dehydrogenases/reductases (SDR) family.</text>
</comment>
<comment type="caution">
    <text evidence="2">The sequence shown here is derived from an EMBL/GenBank/DDBJ whole genome shotgun (WGS) entry which is preliminary data.</text>
</comment>
<dbReference type="EMBL" id="JBHILM010000003">
    <property type="protein sequence ID" value="MFB5680029.1"/>
    <property type="molecule type" value="Genomic_DNA"/>
</dbReference>
<dbReference type="GO" id="GO:0016491">
    <property type="term" value="F:oxidoreductase activity"/>
    <property type="evidence" value="ECO:0007669"/>
    <property type="project" value="UniProtKB-KW"/>
</dbReference>
<dbReference type="Proteomes" id="UP001580407">
    <property type="component" value="Unassembled WGS sequence"/>
</dbReference>
<organism evidence="2 3">
    <name type="scientific">Paenibacillus terreus</name>
    <dbReference type="NCBI Taxonomy" id="1387834"/>
    <lineage>
        <taxon>Bacteria</taxon>
        <taxon>Bacillati</taxon>
        <taxon>Bacillota</taxon>
        <taxon>Bacilli</taxon>
        <taxon>Bacillales</taxon>
        <taxon>Paenibacillaceae</taxon>
        <taxon>Paenibacillus</taxon>
    </lineage>
</organism>
<dbReference type="CDD" id="cd05233">
    <property type="entry name" value="SDR_c"/>
    <property type="match status" value="1"/>
</dbReference>
<evidence type="ECO:0000313" key="3">
    <source>
        <dbReference type="Proteomes" id="UP001580407"/>
    </source>
</evidence>
<dbReference type="PRINTS" id="PR00081">
    <property type="entry name" value="GDHRDH"/>
</dbReference>
<dbReference type="InterPro" id="IPR036291">
    <property type="entry name" value="NAD(P)-bd_dom_sf"/>
</dbReference>
<proteinExistence type="inferred from homology"/>
<accession>A0ABV5B3R4</accession>
<dbReference type="RefSeq" id="WP_375523855.1">
    <property type="nucleotide sequence ID" value="NZ_JBHILM010000003.1"/>
</dbReference>
<dbReference type="Gene3D" id="3.40.50.720">
    <property type="entry name" value="NAD(P)-binding Rossmann-like Domain"/>
    <property type="match status" value="1"/>
</dbReference>
<evidence type="ECO:0000256" key="1">
    <source>
        <dbReference type="ARBA" id="ARBA00006484"/>
    </source>
</evidence>
<protein>
    <submittedName>
        <fullName evidence="2">SDR family NAD(P)-dependent oxidoreductase</fullName>
        <ecNumber evidence="2">1.-.-.-</ecNumber>
    </submittedName>
</protein>
<dbReference type="InterPro" id="IPR002347">
    <property type="entry name" value="SDR_fam"/>
</dbReference>
<sequence>MRNFMIFGASKGLGEAFVKVLPEAGDHVWIVSRSHAETLLLNDGVNRYWIKADLASAEAGNEITVAFKDTALDVLIYNVGIWESNGFRENYDFEQDDPAEIANILNVNVVSAITCIQKLLPNLKKSDNAKIILIGSTAGLENNHFTQVAFTASKFGLRGIGNSLREHVKKYGIGVTIINPGEIATQVPYEDGVEKVWSAYQGTQIPLSDIVSLVKCVIHLSRASCVKEINIPAMLDENALKHQRL</sequence>
<dbReference type="Pfam" id="PF00106">
    <property type="entry name" value="adh_short"/>
    <property type="match status" value="1"/>
</dbReference>
<name>A0ABV5B3R4_9BACL</name>
<dbReference type="PANTHER" id="PTHR42760">
    <property type="entry name" value="SHORT-CHAIN DEHYDROGENASES/REDUCTASES FAMILY MEMBER"/>
    <property type="match status" value="1"/>
</dbReference>
<reference evidence="2 3" key="1">
    <citation type="submission" date="2024-09" db="EMBL/GenBank/DDBJ databases">
        <authorList>
            <person name="Ruan L."/>
        </authorList>
    </citation>
    <scope>NUCLEOTIDE SEQUENCE [LARGE SCALE GENOMIC DNA]</scope>
    <source>
        <strain evidence="2 3">D33</strain>
    </source>
</reference>
<gene>
    <name evidence="2" type="ORF">ACE3NQ_03720</name>
</gene>
<keyword evidence="2" id="KW-0560">Oxidoreductase</keyword>
<dbReference type="EC" id="1.-.-.-" evidence="2"/>